<dbReference type="WBParaSite" id="ALUE_0002113601-mRNA-1">
    <property type="protein sequence ID" value="ALUE_0002113601-mRNA-1"/>
    <property type="gene ID" value="ALUE_0002113601"/>
</dbReference>
<evidence type="ECO:0000313" key="1">
    <source>
        <dbReference type="Proteomes" id="UP000036681"/>
    </source>
</evidence>
<sequence>MRCRPLISMQIVSLLAHVRCPPHRKPTGLIKIVAVFIYVKLLDKNIILCALPGAYNETRQCVRSCVPSDEQMAHVRPFFRRNYLNEMLCIKHYDGSTLFSLPCF</sequence>
<dbReference type="AlphaFoldDB" id="A0A0M3IQV8"/>
<keyword evidence="1" id="KW-1185">Reference proteome</keyword>
<protein>
    <submittedName>
        <fullName evidence="2">Secreted protein</fullName>
    </submittedName>
</protein>
<proteinExistence type="predicted"/>
<dbReference type="Proteomes" id="UP000036681">
    <property type="component" value="Unplaced"/>
</dbReference>
<evidence type="ECO:0000313" key="2">
    <source>
        <dbReference type="WBParaSite" id="ALUE_0002113601-mRNA-1"/>
    </source>
</evidence>
<name>A0A0M3IQV8_ASCLU</name>
<organism evidence="1 2">
    <name type="scientific">Ascaris lumbricoides</name>
    <name type="common">Giant roundworm</name>
    <dbReference type="NCBI Taxonomy" id="6252"/>
    <lineage>
        <taxon>Eukaryota</taxon>
        <taxon>Metazoa</taxon>
        <taxon>Ecdysozoa</taxon>
        <taxon>Nematoda</taxon>
        <taxon>Chromadorea</taxon>
        <taxon>Rhabditida</taxon>
        <taxon>Spirurina</taxon>
        <taxon>Ascaridomorpha</taxon>
        <taxon>Ascaridoidea</taxon>
        <taxon>Ascarididae</taxon>
        <taxon>Ascaris</taxon>
    </lineage>
</organism>
<reference evidence="2" key="1">
    <citation type="submission" date="2017-02" db="UniProtKB">
        <authorList>
            <consortium name="WormBaseParasite"/>
        </authorList>
    </citation>
    <scope>IDENTIFICATION</scope>
</reference>
<accession>A0A0M3IQV8</accession>